<dbReference type="Proteomes" id="UP001498398">
    <property type="component" value="Unassembled WGS sequence"/>
</dbReference>
<sequence>MSYYPSHAPSHHSHHSHNPVMFGGGHTHSHVSHASGREYYPQPGYGGSNVVYVPTHQSHHHTVVPSNAGTVIYADGGHHHRRHRSHRSRGHGHHSSHRSSRGISFFERIRRFFGMRPRSRRYKIKGNTSSWGFLGRSERKTYRDARTGGEVDRKGRPIYRV</sequence>
<evidence type="ECO:0000313" key="3">
    <source>
        <dbReference type="Proteomes" id="UP001498398"/>
    </source>
</evidence>
<name>A0ABR1K148_9AGAR</name>
<evidence type="ECO:0000256" key="1">
    <source>
        <dbReference type="SAM" id="MobiDB-lite"/>
    </source>
</evidence>
<protein>
    <submittedName>
        <fullName evidence="2">Uncharacterized protein</fullName>
    </submittedName>
</protein>
<feature type="region of interest" description="Disordered" evidence="1">
    <location>
        <begin position="1"/>
        <end position="40"/>
    </location>
</feature>
<gene>
    <name evidence="2" type="ORF">VKT23_002150</name>
</gene>
<accession>A0ABR1K148</accession>
<proteinExistence type="predicted"/>
<feature type="region of interest" description="Disordered" evidence="1">
    <location>
        <begin position="77"/>
        <end position="101"/>
    </location>
</feature>
<feature type="compositionally biased region" description="Basic residues" evidence="1">
    <location>
        <begin position="78"/>
        <end position="100"/>
    </location>
</feature>
<evidence type="ECO:0000313" key="2">
    <source>
        <dbReference type="EMBL" id="KAK7470728.1"/>
    </source>
</evidence>
<organism evidence="2 3">
    <name type="scientific">Marasmiellus scandens</name>
    <dbReference type="NCBI Taxonomy" id="2682957"/>
    <lineage>
        <taxon>Eukaryota</taxon>
        <taxon>Fungi</taxon>
        <taxon>Dikarya</taxon>
        <taxon>Basidiomycota</taxon>
        <taxon>Agaricomycotina</taxon>
        <taxon>Agaricomycetes</taxon>
        <taxon>Agaricomycetidae</taxon>
        <taxon>Agaricales</taxon>
        <taxon>Marasmiineae</taxon>
        <taxon>Omphalotaceae</taxon>
        <taxon>Marasmiellus</taxon>
    </lineage>
</organism>
<keyword evidence="3" id="KW-1185">Reference proteome</keyword>
<reference evidence="2 3" key="1">
    <citation type="submission" date="2024-01" db="EMBL/GenBank/DDBJ databases">
        <title>A draft genome for the cacao thread blight pathogen Marasmiellus scandens.</title>
        <authorList>
            <person name="Baruah I.K."/>
            <person name="Leung J."/>
            <person name="Bukari Y."/>
            <person name="Amoako-Attah I."/>
            <person name="Meinhardt L.W."/>
            <person name="Bailey B.A."/>
            <person name="Cohen S.P."/>
        </authorList>
    </citation>
    <scope>NUCLEOTIDE SEQUENCE [LARGE SCALE GENOMIC DNA]</scope>
    <source>
        <strain evidence="2 3">GH-19</strain>
    </source>
</reference>
<dbReference type="EMBL" id="JBANRG010000002">
    <property type="protein sequence ID" value="KAK7470728.1"/>
    <property type="molecule type" value="Genomic_DNA"/>
</dbReference>
<comment type="caution">
    <text evidence="2">The sequence shown here is derived from an EMBL/GenBank/DDBJ whole genome shotgun (WGS) entry which is preliminary data.</text>
</comment>